<feature type="compositionally biased region" description="Basic residues" evidence="1">
    <location>
        <begin position="104"/>
        <end position="113"/>
    </location>
</feature>
<keyword evidence="5" id="KW-1185">Reference proteome</keyword>
<evidence type="ECO:0000313" key="4">
    <source>
        <dbReference type="EnsemblPlants" id="PNT75483"/>
    </source>
</evidence>
<evidence type="ECO:0000256" key="1">
    <source>
        <dbReference type="SAM" id="MobiDB-lite"/>
    </source>
</evidence>
<sequence length="285" mass="29733">MHFFQLVAAWLFPCAVCAAAVTAAEGAAEHGSSSSSLPAFGVKVGAAADPGSSSRSSNASTASPPSPSSSVLGARSNSSNGARSPDKQLTPTTTEAAKSDSVRRCVRRLARHLQRAEGDGDRDQAPRRRRKTKSISGRPTKPPLARARATRVIRGDAVEDGTAREREEAVACAVAYCKRQQTAQCKCRDGITAPSRRRDGYPDDDLLGRRRDTAAAGGNSSVVTQRGGGSSTAVQTGGTLRRGPAAAGELGTCGGGGTSSFNELELDALRITSYFTAKYMRCNVE</sequence>
<evidence type="ECO:0000256" key="2">
    <source>
        <dbReference type="SAM" id="SignalP"/>
    </source>
</evidence>
<reference evidence="4" key="3">
    <citation type="submission" date="2018-08" db="UniProtKB">
        <authorList>
            <consortium name="EnsemblPlants"/>
        </authorList>
    </citation>
    <scope>IDENTIFICATION</scope>
    <source>
        <strain evidence="4">cv. Bd21</strain>
    </source>
</reference>
<keyword evidence="2" id="KW-0732">Signal</keyword>
<dbReference type="Gramene" id="PNT75483">
    <property type="protein sequence ID" value="PNT75483"/>
    <property type="gene ID" value="BRADI_1g33304v3"/>
</dbReference>
<accession>A0A2K2DMI8</accession>
<protein>
    <submittedName>
        <fullName evidence="3 4">Uncharacterized protein</fullName>
    </submittedName>
</protein>
<organism evidence="3">
    <name type="scientific">Brachypodium distachyon</name>
    <name type="common">Purple false brome</name>
    <name type="synonym">Trachynia distachya</name>
    <dbReference type="NCBI Taxonomy" id="15368"/>
    <lineage>
        <taxon>Eukaryota</taxon>
        <taxon>Viridiplantae</taxon>
        <taxon>Streptophyta</taxon>
        <taxon>Embryophyta</taxon>
        <taxon>Tracheophyta</taxon>
        <taxon>Spermatophyta</taxon>
        <taxon>Magnoliopsida</taxon>
        <taxon>Liliopsida</taxon>
        <taxon>Poales</taxon>
        <taxon>Poaceae</taxon>
        <taxon>BOP clade</taxon>
        <taxon>Pooideae</taxon>
        <taxon>Stipodae</taxon>
        <taxon>Brachypodieae</taxon>
        <taxon>Brachypodium</taxon>
    </lineage>
</organism>
<feature type="region of interest" description="Disordered" evidence="1">
    <location>
        <begin position="211"/>
        <end position="252"/>
    </location>
</feature>
<feature type="region of interest" description="Disordered" evidence="1">
    <location>
        <begin position="46"/>
        <end position="147"/>
    </location>
</feature>
<dbReference type="AlphaFoldDB" id="A0A2K2DMI8"/>
<feature type="compositionally biased region" description="Low complexity" evidence="1">
    <location>
        <begin position="46"/>
        <end position="63"/>
    </location>
</feature>
<feature type="chain" id="PRO_5043158702" evidence="2">
    <location>
        <begin position="20"/>
        <end position="285"/>
    </location>
</feature>
<proteinExistence type="predicted"/>
<evidence type="ECO:0000313" key="3">
    <source>
        <dbReference type="EMBL" id="PNT75483.1"/>
    </source>
</evidence>
<gene>
    <name evidence="4" type="primary">LOC106866814</name>
    <name evidence="3" type="ORF">BRADI_1g33304v3</name>
</gene>
<name>A0A2K2DMI8_BRADI</name>
<dbReference type="KEGG" id="bdi:106866814"/>
<dbReference type="EnsemblPlants" id="PNT75483">
    <property type="protein sequence ID" value="PNT75483"/>
    <property type="gene ID" value="BRADI_1g33304v3"/>
</dbReference>
<dbReference type="GeneID" id="106866814"/>
<dbReference type="EMBL" id="CM000880">
    <property type="protein sequence ID" value="PNT75483.1"/>
    <property type="molecule type" value="Genomic_DNA"/>
</dbReference>
<reference evidence="3" key="2">
    <citation type="submission" date="2017-06" db="EMBL/GenBank/DDBJ databases">
        <title>WGS assembly of Brachypodium distachyon.</title>
        <authorList>
            <consortium name="The International Brachypodium Initiative"/>
            <person name="Lucas S."/>
            <person name="Harmon-Smith M."/>
            <person name="Lail K."/>
            <person name="Tice H."/>
            <person name="Grimwood J."/>
            <person name="Bruce D."/>
            <person name="Barry K."/>
            <person name="Shu S."/>
            <person name="Lindquist E."/>
            <person name="Wang M."/>
            <person name="Pitluck S."/>
            <person name="Vogel J.P."/>
            <person name="Garvin D.F."/>
            <person name="Mockler T.C."/>
            <person name="Schmutz J."/>
            <person name="Rokhsar D."/>
            <person name="Bevan M.W."/>
        </authorList>
    </citation>
    <scope>NUCLEOTIDE SEQUENCE</scope>
    <source>
        <strain evidence="3">Bd21</strain>
    </source>
</reference>
<feature type="compositionally biased region" description="Polar residues" evidence="1">
    <location>
        <begin position="75"/>
        <end position="96"/>
    </location>
</feature>
<evidence type="ECO:0000313" key="5">
    <source>
        <dbReference type="Proteomes" id="UP000008810"/>
    </source>
</evidence>
<dbReference type="Proteomes" id="UP000008810">
    <property type="component" value="Chromosome 1"/>
</dbReference>
<dbReference type="RefSeq" id="XP_014758179.1">
    <property type="nucleotide sequence ID" value="XM_014902693.2"/>
</dbReference>
<feature type="signal peptide" evidence="2">
    <location>
        <begin position="1"/>
        <end position="19"/>
    </location>
</feature>
<feature type="compositionally biased region" description="Basic and acidic residues" evidence="1">
    <location>
        <begin position="114"/>
        <end position="126"/>
    </location>
</feature>
<reference evidence="3 4" key="1">
    <citation type="journal article" date="2010" name="Nature">
        <title>Genome sequencing and analysis of the model grass Brachypodium distachyon.</title>
        <authorList>
            <consortium name="International Brachypodium Initiative"/>
        </authorList>
    </citation>
    <scope>NUCLEOTIDE SEQUENCE [LARGE SCALE GENOMIC DNA]</scope>
    <source>
        <strain evidence="3 4">Bd21</strain>
    </source>
</reference>